<dbReference type="InParanoid" id="Q0UJ54"/>
<dbReference type="GeneID" id="5975430"/>
<name>Q0UJ54_PHANO</name>
<evidence type="ECO:0000256" key="2">
    <source>
        <dbReference type="SAM" id="SignalP"/>
    </source>
</evidence>
<dbReference type="AlphaFoldDB" id="Q0UJ54"/>
<organism evidence="3 4">
    <name type="scientific">Phaeosphaeria nodorum (strain SN15 / ATCC MYA-4574 / FGSC 10173)</name>
    <name type="common">Glume blotch fungus</name>
    <name type="synonym">Parastagonospora nodorum</name>
    <dbReference type="NCBI Taxonomy" id="321614"/>
    <lineage>
        <taxon>Eukaryota</taxon>
        <taxon>Fungi</taxon>
        <taxon>Dikarya</taxon>
        <taxon>Ascomycota</taxon>
        <taxon>Pezizomycotina</taxon>
        <taxon>Dothideomycetes</taxon>
        <taxon>Pleosporomycetidae</taxon>
        <taxon>Pleosporales</taxon>
        <taxon>Pleosporineae</taxon>
        <taxon>Phaeosphaeriaceae</taxon>
        <taxon>Parastagonospora</taxon>
    </lineage>
</organism>
<feature type="signal peptide" evidence="2">
    <location>
        <begin position="1"/>
        <end position="23"/>
    </location>
</feature>
<dbReference type="RefSeq" id="XP_001798532.1">
    <property type="nucleotide sequence ID" value="XM_001798480.1"/>
</dbReference>
<dbReference type="Proteomes" id="UP000001055">
    <property type="component" value="Unassembled WGS sequence"/>
</dbReference>
<gene>
    <name evidence="3" type="ORF">SNOG_08210</name>
</gene>
<dbReference type="EMBL" id="CH445336">
    <property type="protein sequence ID" value="EAT84486.1"/>
    <property type="molecule type" value="Genomic_DNA"/>
</dbReference>
<proteinExistence type="predicted"/>
<protein>
    <submittedName>
        <fullName evidence="3">Uncharacterized protein</fullName>
    </submittedName>
</protein>
<evidence type="ECO:0000313" key="3">
    <source>
        <dbReference type="EMBL" id="EAT84486.1"/>
    </source>
</evidence>
<sequence>MKLAFMVVLMVVLTLMIVAPVSADAIMARGGKKPKPKGEKPDEPKTDCKAGSKKCGSGDNAEEFWLYNCNSAGSWEQGTDCTNGCVGGPNDPHCW</sequence>
<dbReference type="KEGG" id="pno:SNOG_08210"/>
<feature type="region of interest" description="Disordered" evidence="1">
    <location>
        <begin position="28"/>
        <end position="58"/>
    </location>
</feature>
<accession>Q0UJ54</accession>
<keyword evidence="2" id="KW-0732">Signal</keyword>
<feature type="chain" id="PRO_5004177848" evidence="2">
    <location>
        <begin position="24"/>
        <end position="95"/>
    </location>
</feature>
<feature type="compositionally biased region" description="Basic and acidic residues" evidence="1">
    <location>
        <begin position="36"/>
        <end position="50"/>
    </location>
</feature>
<evidence type="ECO:0000256" key="1">
    <source>
        <dbReference type="SAM" id="MobiDB-lite"/>
    </source>
</evidence>
<reference evidence="4" key="1">
    <citation type="journal article" date="2007" name="Plant Cell">
        <title>Dothideomycete-plant interactions illuminated by genome sequencing and EST analysis of the wheat pathogen Stagonospora nodorum.</title>
        <authorList>
            <person name="Hane J.K."/>
            <person name="Lowe R.G."/>
            <person name="Solomon P.S."/>
            <person name="Tan K.C."/>
            <person name="Schoch C.L."/>
            <person name="Spatafora J.W."/>
            <person name="Crous P.W."/>
            <person name="Kodira C."/>
            <person name="Birren B.W."/>
            <person name="Galagan J.E."/>
            <person name="Torriani S.F."/>
            <person name="McDonald B.A."/>
            <person name="Oliver R.P."/>
        </authorList>
    </citation>
    <scope>NUCLEOTIDE SEQUENCE [LARGE SCALE GENOMIC DNA]</scope>
    <source>
        <strain evidence="4">SN15 / ATCC MYA-4574 / FGSC 10173</strain>
    </source>
</reference>
<evidence type="ECO:0000313" key="4">
    <source>
        <dbReference type="Proteomes" id="UP000001055"/>
    </source>
</evidence>